<dbReference type="Proteomes" id="UP001231924">
    <property type="component" value="Unassembled WGS sequence"/>
</dbReference>
<accession>A0ABT7MIF2</accession>
<evidence type="ECO:0000313" key="2">
    <source>
        <dbReference type="EMBL" id="MDL5160461.1"/>
    </source>
</evidence>
<comment type="caution">
    <text evidence="2">The sequence shown here is derived from an EMBL/GenBank/DDBJ whole genome shotgun (WGS) entry which is preliminary data.</text>
</comment>
<gene>
    <name evidence="2" type="ORF">QRT03_31155</name>
</gene>
<sequence>MVPVVLDAGVLEQLRLQSRHTGQTHGLIALAAIENHLDALSTEWSTPSASFSRSSLFGRTQPQHRRTEPGVQTQLRLAAGDADVLDELVDRWSAPSRSALVNRALSFEFSEEHHGGAG</sequence>
<feature type="compositionally biased region" description="Polar residues" evidence="1">
    <location>
        <begin position="48"/>
        <end position="61"/>
    </location>
</feature>
<name>A0ABT7MIF2_9PSEU</name>
<reference evidence="2 3" key="1">
    <citation type="submission" date="2023-06" db="EMBL/GenBank/DDBJ databases">
        <title>Actinomycetospora Odt1-22.</title>
        <authorList>
            <person name="Supong K."/>
        </authorList>
    </citation>
    <scope>NUCLEOTIDE SEQUENCE [LARGE SCALE GENOMIC DNA]</scope>
    <source>
        <strain evidence="2 3">Odt1-22</strain>
    </source>
</reference>
<keyword evidence="3" id="KW-1185">Reference proteome</keyword>
<dbReference type="RefSeq" id="WP_286057064.1">
    <property type="nucleotide sequence ID" value="NZ_JASVWF010000011.1"/>
</dbReference>
<evidence type="ECO:0000313" key="3">
    <source>
        <dbReference type="Proteomes" id="UP001231924"/>
    </source>
</evidence>
<proteinExistence type="predicted"/>
<dbReference type="EMBL" id="JASVWF010000011">
    <property type="protein sequence ID" value="MDL5160461.1"/>
    <property type="molecule type" value="Genomic_DNA"/>
</dbReference>
<organism evidence="2 3">
    <name type="scientific">Actinomycetospora termitidis</name>
    <dbReference type="NCBI Taxonomy" id="3053470"/>
    <lineage>
        <taxon>Bacteria</taxon>
        <taxon>Bacillati</taxon>
        <taxon>Actinomycetota</taxon>
        <taxon>Actinomycetes</taxon>
        <taxon>Pseudonocardiales</taxon>
        <taxon>Pseudonocardiaceae</taxon>
        <taxon>Actinomycetospora</taxon>
    </lineage>
</organism>
<evidence type="ECO:0008006" key="4">
    <source>
        <dbReference type="Google" id="ProtNLM"/>
    </source>
</evidence>
<evidence type="ECO:0000256" key="1">
    <source>
        <dbReference type="SAM" id="MobiDB-lite"/>
    </source>
</evidence>
<protein>
    <recommendedName>
        <fullName evidence="4">Ribbon-helix-helix protein CopG domain-containing protein</fullName>
    </recommendedName>
</protein>
<feature type="region of interest" description="Disordered" evidence="1">
    <location>
        <begin position="48"/>
        <end position="71"/>
    </location>
</feature>